<organism evidence="8 9">
    <name type="scientific">Urochloa decumbens</name>
    <dbReference type="NCBI Taxonomy" id="240449"/>
    <lineage>
        <taxon>Eukaryota</taxon>
        <taxon>Viridiplantae</taxon>
        <taxon>Streptophyta</taxon>
        <taxon>Embryophyta</taxon>
        <taxon>Tracheophyta</taxon>
        <taxon>Spermatophyta</taxon>
        <taxon>Magnoliopsida</taxon>
        <taxon>Liliopsida</taxon>
        <taxon>Poales</taxon>
        <taxon>Poaceae</taxon>
        <taxon>PACMAD clade</taxon>
        <taxon>Panicoideae</taxon>
        <taxon>Panicodae</taxon>
        <taxon>Paniceae</taxon>
        <taxon>Melinidinae</taxon>
        <taxon>Urochloa</taxon>
    </lineage>
</organism>
<reference evidence="8" key="1">
    <citation type="submission" date="2024-10" db="EMBL/GenBank/DDBJ databases">
        <authorList>
            <person name="Ryan C."/>
        </authorList>
    </citation>
    <scope>NUCLEOTIDE SEQUENCE [LARGE SCALE GENOMIC DNA]</scope>
</reference>
<dbReference type="InterPro" id="IPR036259">
    <property type="entry name" value="MFS_trans_sf"/>
</dbReference>
<comment type="subcellular location">
    <subcellularLocation>
        <location evidence="1">Membrane</location>
    </subcellularLocation>
</comment>
<keyword evidence="5 7" id="KW-1133">Transmembrane helix</keyword>
<evidence type="ECO:0000256" key="1">
    <source>
        <dbReference type="ARBA" id="ARBA00004370"/>
    </source>
</evidence>
<feature type="transmembrane region" description="Helical" evidence="7">
    <location>
        <begin position="338"/>
        <end position="359"/>
    </location>
</feature>
<evidence type="ECO:0000256" key="7">
    <source>
        <dbReference type="SAM" id="Phobius"/>
    </source>
</evidence>
<feature type="transmembrane region" description="Helical" evidence="7">
    <location>
        <begin position="266"/>
        <end position="286"/>
    </location>
</feature>
<evidence type="ECO:0000256" key="3">
    <source>
        <dbReference type="ARBA" id="ARBA00022448"/>
    </source>
</evidence>
<evidence type="ECO:0000256" key="6">
    <source>
        <dbReference type="ARBA" id="ARBA00023136"/>
    </source>
</evidence>
<keyword evidence="4 7" id="KW-0812">Transmembrane</keyword>
<dbReference type="Pfam" id="PF00083">
    <property type="entry name" value="Sugar_tr"/>
    <property type="match status" value="1"/>
</dbReference>
<evidence type="ECO:0000256" key="5">
    <source>
        <dbReference type="ARBA" id="ARBA00022989"/>
    </source>
</evidence>
<evidence type="ECO:0000256" key="4">
    <source>
        <dbReference type="ARBA" id="ARBA00022692"/>
    </source>
</evidence>
<feature type="transmembrane region" description="Helical" evidence="7">
    <location>
        <begin position="371"/>
        <end position="392"/>
    </location>
</feature>
<keyword evidence="3" id="KW-0813">Transport</keyword>
<accession>A0ABC8ZXV5</accession>
<dbReference type="AlphaFoldDB" id="A0ABC8ZXV5"/>
<dbReference type="Gene3D" id="1.20.1250.20">
    <property type="entry name" value="MFS general substrate transporter like domains"/>
    <property type="match status" value="1"/>
</dbReference>
<gene>
    <name evidence="8" type="ORF">URODEC1_LOCUS49164</name>
</gene>
<dbReference type="Proteomes" id="UP001497457">
    <property type="component" value="Chromosome 2b"/>
</dbReference>
<feature type="transmembrane region" description="Helical" evidence="7">
    <location>
        <begin position="298"/>
        <end position="318"/>
    </location>
</feature>
<sequence length="409" mass="45860">MQSSMMAFFPNIATAKLELHSLYRKYVDMYGISSNNSTVGSHITRKMSHLPVLMDRTFFSTGTAIQSIAISYGALVLRWLLSKTSVVQRTMISHAIRSLSCWCDSLPFFVGINVLMAKLSDCTMIHSHLYGRQFILGHNHNFQGESVMCTENNELCKPFLFNLFGNKRDYARLALQCICYPASLKVVDVTEKKLSFNRQHIRSGLPSKNIRSGYDAGAFWRIMARNEQYLAYLMVLVALQLFLRLNRVNVTTLFLPMLSRATSSRSSPAVIGNIVLVLVNSCGILGSSLATKQYGREVTFAIGAIMMVFCQVAIPLILEVQIGVGGGTRMPTGYTTAMFALTCVVSCGLSWSWGSFFWNIPSKKFHPAGQVLTMILNFGVCFAQMQYFLLVLCRLKNAILAYYAMWIWS</sequence>
<dbReference type="PANTHER" id="PTHR23500">
    <property type="entry name" value="SOLUTE CARRIER FAMILY 2, FACILITATED GLUCOSE TRANSPORTER"/>
    <property type="match status" value="1"/>
</dbReference>
<comment type="similarity">
    <text evidence="2">Belongs to the major facilitator superfamily. Sugar transporter (TC 2.A.1.1) family.</text>
</comment>
<evidence type="ECO:0000313" key="9">
    <source>
        <dbReference type="Proteomes" id="UP001497457"/>
    </source>
</evidence>
<evidence type="ECO:0000256" key="2">
    <source>
        <dbReference type="ARBA" id="ARBA00010992"/>
    </source>
</evidence>
<dbReference type="GO" id="GO:0016020">
    <property type="term" value="C:membrane"/>
    <property type="evidence" value="ECO:0007669"/>
    <property type="project" value="UniProtKB-SubCell"/>
</dbReference>
<name>A0ABC8ZXV5_9POAL</name>
<dbReference type="EMBL" id="OZ075112">
    <property type="protein sequence ID" value="CAL4968660.1"/>
    <property type="molecule type" value="Genomic_DNA"/>
</dbReference>
<evidence type="ECO:0000313" key="8">
    <source>
        <dbReference type="EMBL" id="CAL4968660.1"/>
    </source>
</evidence>
<protein>
    <submittedName>
        <fullName evidence="8">Uncharacterized protein</fullName>
    </submittedName>
</protein>
<dbReference type="InterPro" id="IPR005828">
    <property type="entry name" value="MFS_sugar_transport-like"/>
</dbReference>
<keyword evidence="6 7" id="KW-0472">Membrane</keyword>
<dbReference type="InterPro" id="IPR045262">
    <property type="entry name" value="STP/PLT_plant"/>
</dbReference>
<feature type="transmembrane region" description="Helical" evidence="7">
    <location>
        <begin position="229"/>
        <end position="246"/>
    </location>
</feature>
<dbReference type="PANTHER" id="PTHR23500:SF437">
    <property type="entry name" value="OS02G0574500 PROTEIN"/>
    <property type="match status" value="1"/>
</dbReference>
<keyword evidence="9" id="KW-1185">Reference proteome</keyword>
<proteinExistence type="inferred from homology"/>